<dbReference type="Gene3D" id="2.60.120.10">
    <property type="entry name" value="Jelly Rolls"/>
    <property type="match status" value="1"/>
</dbReference>
<sequence>MIQIKKSFGVLHVSNDLSISVNGSRLPPSFRTLEDLIPVIYDVDSVRDLPRSAVLYSMYRGFSLDTHSTIFKKKKVRFDITVMADIRLGKELNKTLGHYHPPAEDSLSYPELYQVIHGEATYLLQKKSGEEILDFAIAKVRADEAILIPPGYGHVTVNSGGSLLVMVNLVSDTFQSIYDDYIKNRGAAYYILADGSIVPNRCYKSPPPPRYLSKKFPISKDLYSDFTSCPSCFDFLNRPSLVADEFL</sequence>
<comment type="caution">
    <text evidence="8">The sequence shown here is derived from an EMBL/GenBank/DDBJ whole genome shotgun (WGS) entry which is preliminary data.</text>
</comment>
<dbReference type="GO" id="GO:0006094">
    <property type="term" value="P:gluconeogenesis"/>
    <property type="evidence" value="ECO:0007669"/>
    <property type="project" value="UniProtKB-KW"/>
</dbReference>
<evidence type="ECO:0000313" key="9">
    <source>
        <dbReference type="Proteomes" id="UP000315399"/>
    </source>
</evidence>
<dbReference type="SUPFAM" id="SSF51182">
    <property type="entry name" value="RmlC-like cupins"/>
    <property type="match status" value="1"/>
</dbReference>
<dbReference type="GO" id="GO:0005737">
    <property type="term" value="C:cytoplasm"/>
    <property type="evidence" value="ECO:0007669"/>
    <property type="project" value="InterPro"/>
</dbReference>
<dbReference type="UniPathway" id="UPA00109">
    <property type="reaction ID" value="UER00181"/>
</dbReference>
<dbReference type="GO" id="GO:0004347">
    <property type="term" value="F:glucose-6-phosphate isomerase activity"/>
    <property type="evidence" value="ECO:0007669"/>
    <property type="project" value="UniProtKB-EC"/>
</dbReference>
<dbReference type="EC" id="5.3.1.9" evidence="3"/>
<evidence type="ECO:0000256" key="3">
    <source>
        <dbReference type="ARBA" id="ARBA00011952"/>
    </source>
</evidence>
<dbReference type="EMBL" id="QNVH01000008">
    <property type="protein sequence ID" value="TDA39659.1"/>
    <property type="molecule type" value="Genomic_DNA"/>
</dbReference>
<dbReference type="Pfam" id="PF06560">
    <property type="entry name" value="GPI"/>
    <property type="match status" value="1"/>
</dbReference>
<feature type="domain" description="Glucose-6-phosphate isomerase prokaryote" evidence="7">
    <location>
        <begin position="31"/>
        <end position="204"/>
    </location>
</feature>
<organism evidence="8 9">
    <name type="scientific">Thermoproteota archaeon</name>
    <dbReference type="NCBI Taxonomy" id="2056631"/>
    <lineage>
        <taxon>Archaea</taxon>
        <taxon>Thermoproteota</taxon>
    </lineage>
</organism>
<accession>A0A523BFD2</accession>
<dbReference type="InterPro" id="IPR014710">
    <property type="entry name" value="RmlC-like_jellyroll"/>
</dbReference>
<dbReference type="InterPro" id="IPR011051">
    <property type="entry name" value="RmlC_Cupin_sf"/>
</dbReference>
<evidence type="ECO:0000313" key="8">
    <source>
        <dbReference type="EMBL" id="TDA39659.1"/>
    </source>
</evidence>
<gene>
    <name evidence="8" type="ORF">DSO08_01530</name>
</gene>
<dbReference type="InterPro" id="IPR010551">
    <property type="entry name" value="G6P_isomerase_prok"/>
</dbReference>
<proteinExistence type="inferred from homology"/>
<dbReference type="GO" id="GO:0006096">
    <property type="term" value="P:glycolytic process"/>
    <property type="evidence" value="ECO:0007669"/>
    <property type="project" value="UniProtKB-UniPathway"/>
</dbReference>
<name>A0A523BFD2_9CREN</name>
<evidence type="ECO:0000256" key="4">
    <source>
        <dbReference type="ARBA" id="ARBA00022432"/>
    </source>
</evidence>
<dbReference type="AlphaFoldDB" id="A0A523BFD2"/>
<reference evidence="8 9" key="1">
    <citation type="journal article" date="2019" name="Nat. Microbiol.">
        <title>Expanding anaerobic alkane metabolism in the domain of Archaea.</title>
        <authorList>
            <person name="Wang Y."/>
            <person name="Wegener G."/>
            <person name="Hou J."/>
            <person name="Wang F."/>
            <person name="Xiao X."/>
        </authorList>
    </citation>
    <scope>NUCLEOTIDE SEQUENCE [LARGE SCALE GENOMIC DNA]</scope>
    <source>
        <strain evidence="8">WYZ-LMO10</strain>
    </source>
</reference>
<evidence type="ECO:0000259" key="7">
    <source>
        <dbReference type="Pfam" id="PF06560"/>
    </source>
</evidence>
<protein>
    <recommendedName>
        <fullName evidence="3">glucose-6-phosphate isomerase</fullName>
        <ecNumber evidence="3">5.3.1.9</ecNumber>
    </recommendedName>
</protein>
<evidence type="ECO:0000256" key="2">
    <source>
        <dbReference type="ARBA" id="ARBA00006542"/>
    </source>
</evidence>
<comment type="catalytic activity">
    <reaction evidence="6">
        <text>alpha-D-glucose 6-phosphate = beta-D-fructose 6-phosphate</text>
        <dbReference type="Rhea" id="RHEA:11816"/>
        <dbReference type="ChEBI" id="CHEBI:57634"/>
        <dbReference type="ChEBI" id="CHEBI:58225"/>
        <dbReference type="EC" id="5.3.1.9"/>
    </reaction>
</comment>
<keyword evidence="4" id="KW-0312">Gluconeogenesis</keyword>
<comment type="pathway">
    <text evidence="1">Carbohydrate degradation; glycolysis; D-glyceraldehyde 3-phosphate and glycerone phosphate from D-glucose: step 2/4.</text>
</comment>
<comment type="similarity">
    <text evidence="2">Belongs to the archaeal-type GPI family.</text>
</comment>
<evidence type="ECO:0000256" key="6">
    <source>
        <dbReference type="ARBA" id="ARBA00029321"/>
    </source>
</evidence>
<keyword evidence="5" id="KW-0324">Glycolysis</keyword>
<keyword evidence="8" id="KW-0413">Isomerase</keyword>
<evidence type="ECO:0000256" key="5">
    <source>
        <dbReference type="ARBA" id="ARBA00023152"/>
    </source>
</evidence>
<dbReference type="Proteomes" id="UP000315399">
    <property type="component" value="Unassembled WGS sequence"/>
</dbReference>
<dbReference type="CDD" id="cd02218">
    <property type="entry name" value="cupin_PGI"/>
    <property type="match status" value="1"/>
</dbReference>
<evidence type="ECO:0000256" key="1">
    <source>
        <dbReference type="ARBA" id="ARBA00004926"/>
    </source>
</evidence>